<dbReference type="Pfam" id="PF12796">
    <property type="entry name" value="Ank_2"/>
    <property type="match status" value="2"/>
</dbReference>
<comment type="caution">
    <text evidence="6">The sequence shown here is derived from an EMBL/GenBank/DDBJ whole genome shotgun (WGS) entry which is preliminary data.</text>
</comment>
<dbReference type="PANTHER" id="PTHR24198">
    <property type="entry name" value="ANKYRIN REPEAT AND PROTEIN KINASE DOMAIN-CONTAINING PROTEIN"/>
    <property type="match status" value="1"/>
</dbReference>
<feature type="domain" description="Clr5" evidence="5">
    <location>
        <begin position="8"/>
        <end position="59"/>
    </location>
</feature>
<protein>
    <recommendedName>
        <fullName evidence="5">Clr5 domain-containing protein</fullName>
    </recommendedName>
</protein>
<keyword evidence="1" id="KW-0677">Repeat</keyword>
<sequence length="635" mass="69365">MSASRTRPDWASYRDTIEYLYWIHDQQLPRVMEIMRDQYGFVATAKMYKKHFKEWDLVKNCTTEESMAMYRIAEHRRLTENKETEFFRRGKLVKPANLRRFAKRQGLTARGAQDHHADEQISTPPNITYRTPEGTPEPDPQGDAISSGSMPSPPARTPDVEEPPAVSGEVVGWNNFGCDGNSPAFDVPWALPLSAAFHPSDMDVDLQEQPAGFMPEFTADSFAPEWAMDGGQGFLYGSDPWSVSAHGWSPDAPWPYDQQQEQSYSPVPMLDAGMSATNRPDPNGSSPFLDAYPLGVTAQPIHHPINGIPAPTVYIPHNTSALNVAVACHKLEWAAALLEAGADPNSPVPGGITPLHYAAYMRNVDMVRLLVTHGASLDAVTEHGRSVLLFAVRSCPRHNQEQAGGDDDDLLAYAININLHLRHDGQGSDAQHPHYTLVHHNDADAVDTATVRTIEALFDFPTHWAALRRSLDRPDCAGRTPLMMAAAAGLSNTAGLLFRAGARPDARDSAGCTAHAYAARGGHRAMVRLLLLADPAVSDARDLGYLLRLSQSTRTQHRRHRSSSSSAAAFSSISAPPASTAPGLLIADELVRICRETRGPGPGHGMLEGLLTLARQQQELAVLEVLSEAVRKVGM</sequence>
<evidence type="ECO:0000256" key="3">
    <source>
        <dbReference type="PROSITE-ProRule" id="PRU00023"/>
    </source>
</evidence>
<dbReference type="Gene3D" id="1.25.40.20">
    <property type="entry name" value="Ankyrin repeat-containing domain"/>
    <property type="match status" value="2"/>
</dbReference>
<dbReference type="InterPro" id="IPR025676">
    <property type="entry name" value="Clr5_dom"/>
</dbReference>
<feature type="region of interest" description="Disordered" evidence="4">
    <location>
        <begin position="554"/>
        <end position="576"/>
    </location>
</feature>
<organism evidence="6 7">
    <name type="scientific">Humicola insolens</name>
    <name type="common">Soft-rot fungus</name>
    <dbReference type="NCBI Taxonomy" id="85995"/>
    <lineage>
        <taxon>Eukaryota</taxon>
        <taxon>Fungi</taxon>
        <taxon>Dikarya</taxon>
        <taxon>Ascomycota</taxon>
        <taxon>Pezizomycotina</taxon>
        <taxon>Sordariomycetes</taxon>
        <taxon>Sordariomycetidae</taxon>
        <taxon>Sordariales</taxon>
        <taxon>Chaetomiaceae</taxon>
        <taxon>Mycothermus</taxon>
    </lineage>
</organism>
<dbReference type="PROSITE" id="PS50088">
    <property type="entry name" value="ANK_REPEAT"/>
    <property type="match status" value="2"/>
</dbReference>
<reference evidence="6 7" key="1">
    <citation type="journal article" date="2024" name="Commun. Biol.">
        <title>Comparative genomic analysis of thermophilic fungi reveals convergent evolutionary adaptations and gene losses.</title>
        <authorList>
            <person name="Steindorff A.S."/>
            <person name="Aguilar-Pontes M.V."/>
            <person name="Robinson A.J."/>
            <person name="Andreopoulos B."/>
            <person name="LaButti K."/>
            <person name="Kuo A."/>
            <person name="Mondo S."/>
            <person name="Riley R."/>
            <person name="Otillar R."/>
            <person name="Haridas S."/>
            <person name="Lipzen A."/>
            <person name="Grimwood J."/>
            <person name="Schmutz J."/>
            <person name="Clum A."/>
            <person name="Reid I.D."/>
            <person name="Moisan M.C."/>
            <person name="Butler G."/>
            <person name="Nguyen T.T.M."/>
            <person name="Dewar K."/>
            <person name="Conant G."/>
            <person name="Drula E."/>
            <person name="Henrissat B."/>
            <person name="Hansel C."/>
            <person name="Singer S."/>
            <person name="Hutchinson M.I."/>
            <person name="de Vries R.P."/>
            <person name="Natvig D.O."/>
            <person name="Powell A.J."/>
            <person name="Tsang A."/>
            <person name="Grigoriev I.V."/>
        </authorList>
    </citation>
    <scope>NUCLEOTIDE SEQUENCE [LARGE SCALE GENOMIC DNA]</scope>
    <source>
        <strain evidence="6 7">CBS 620.91</strain>
    </source>
</reference>
<gene>
    <name evidence="6" type="ORF">VTJ49DRAFT_5859</name>
</gene>
<evidence type="ECO:0000256" key="2">
    <source>
        <dbReference type="ARBA" id="ARBA00023043"/>
    </source>
</evidence>
<evidence type="ECO:0000313" key="7">
    <source>
        <dbReference type="Proteomes" id="UP001583172"/>
    </source>
</evidence>
<dbReference type="EMBL" id="JAZGSY010000504">
    <property type="protein sequence ID" value="KAL1835929.1"/>
    <property type="molecule type" value="Genomic_DNA"/>
</dbReference>
<evidence type="ECO:0000256" key="1">
    <source>
        <dbReference type="ARBA" id="ARBA00022737"/>
    </source>
</evidence>
<dbReference type="InterPro" id="IPR002110">
    <property type="entry name" value="Ankyrin_rpt"/>
</dbReference>
<dbReference type="Pfam" id="PF14420">
    <property type="entry name" value="Clr5"/>
    <property type="match status" value="1"/>
</dbReference>
<feature type="compositionally biased region" description="Low complexity" evidence="4">
    <location>
        <begin position="563"/>
        <end position="576"/>
    </location>
</feature>
<name>A0ABR3V2J8_HUMIN</name>
<feature type="region of interest" description="Disordered" evidence="4">
    <location>
        <begin position="106"/>
        <end position="166"/>
    </location>
</feature>
<accession>A0ABR3V2J8</accession>
<evidence type="ECO:0000259" key="5">
    <source>
        <dbReference type="Pfam" id="PF14420"/>
    </source>
</evidence>
<dbReference type="PANTHER" id="PTHR24198:SF165">
    <property type="entry name" value="ANKYRIN REPEAT-CONTAINING PROTEIN-RELATED"/>
    <property type="match status" value="1"/>
</dbReference>
<evidence type="ECO:0000256" key="4">
    <source>
        <dbReference type="SAM" id="MobiDB-lite"/>
    </source>
</evidence>
<dbReference type="InterPro" id="IPR036770">
    <property type="entry name" value="Ankyrin_rpt-contain_sf"/>
</dbReference>
<dbReference type="SUPFAM" id="SSF48403">
    <property type="entry name" value="Ankyrin repeat"/>
    <property type="match status" value="1"/>
</dbReference>
<feature type="compositionally biased region" description="Polar residues" evidence="4">
    <location>
        <begin position="120"/>
        <end position="129"/>
    </location>
</feature>
<dbReference type="Proteomes" id="UP001583172">
    <property type="component" value="Unassembled WGS sequence"/>
</dbReference>
<dbReference type="SMART" id="SM00248">
    <property type="entry name" value="ANK"/>
    <property type="match status" value="4"/>
</dbReference>
<keyword evidence="2 3" id="KW-0040">ANK repeat</keyword>
<evidence type="ECO:0000313" key="6">
    <source>
        <dbReference type="EMBL" id="KAL1835929.1"/>
    </source>
</evidence>
<dbReference type="PROSITE" id="PS50297">
    <property type="entry name" value="ANK_REP_REGION"/>
    <property type="match status" value="2"/>
</dbReference>
<feature type="repeat" description="ANK" evidence="3">
    <location>
        <begin position="350"/>
        <end position="382"/>
    </location>
</feature>
<keyword evidence="7" id="KW-1185">Reference proteome</keyword>
<proteinExistence type="predicted"/>
<feature type="repeat" description="ANK" evidence="3">
    <location>
        <begin position="477"/>
        <end position="509"/>
    </location>
</feature>